<keyword evidence="1" id="KW-1133">Transmembrane helix</keyword>
<dbReference type="AlphaFoldDB" id="A0A7S0FY30"/>
<accession>A0A7S0FY30</accession>
<name>A0A7S0FY30_9DINO</name>
<sequence length="127" mass="13327">MTAVSIAPQTQLRRRARALAIIAALCAATVACLVPRSVQATREAFAVTPQLGRRSAMMLMGGLVATAGSGGALAMTADEEACLSKCVYSCSGGARGKGEEYKERSICIAKCKDECLPKEEEEELVLS</sequence>
<organism evidence="2">
    <name type="scientific">Pyrodinium bahamense</name>
    <dbReference type="NCBI Taxonomy" id="73915"/>
    <lineage>
        <taxon>Eukaryota</taxon>
        <taxon>Sar</taxon>
        <taxon>Alveolata</taxon>
        <taxon>Dinophyceae</taxon>
        <taxon>Gonyaulacales</taxon>
        <taxon>Pyrocystaceae</taxon>
        <taxon>Pyrodinium</taxon>
    </lineage>
</organism>
<dbReference type="EMBL" id="HBEG01052147">
    <property type="protein sequence ID" value="CAD8388055.1"/>
    <property type="molecule type" value="Transcribed_RNA"/>
</dbReference>
<evidence type="ECO:0000313" key="2">
    <source>
        <dbReference type="EMBL" id="CAD8388055.1"/>
    </source>
</evidence>
<proteinExistence type="predicted"/>
<feature type="transmembrane region" description="Helical" evidence="1">
    <location>
        <begin position="56"/>
        <end position="75"/>
    </location>
</feature>
<protein>
    <submittedName>
        <fullName evidence="2">Uncharacterized protein</fullName>
    </submittedName>
</protein>
<evidence type="ECO:0000256" key="1">
    <source>
        <dbReference type="SAM" id="Phobius"/>
    </source>
</evidence>
<keyword evidence="1" id="KW-0812">Transmembrane</keyword>
<gene>
    <name evidence="2" type="ORF">PBAH0796_LOCUS31743</name>
</gene>
<keyword evidence="1" id="KW-0472">Membrane</keyword>
<reference evidence="2" key="1">
    <citation type="submission" date="2021-01" db="EMBL/GenBank/DDBJ databases">
        <authorList>
            <person name="Corre E."/>
            <person name="Pelletier E."/>
            <person name="Niang G."/>
            <person name="Scheremetjew M."/>
            <person name="Finn R."/>
            <person name="Kale V."/>
            <person name="Holt S."/>
            <person name="Cochrane G."/>
            <person name="Meng A."/>
            <person name="Brown T."/>
            <person name="Cohen L."/>
        </authorList>
    </citation>
    <scope>NUCLEOTIDE SEQUENCE</scope>
    <source>
        <strain evidence="2">Pbaha01</strain>
    </source>
</reference>